<proteinExistence type="predicted"/>
<dbReference type="EMBL" id="CP095049">
    <property type="protein sequence ID" value="UOQ52593.1"/>
    <property type="molecule type" value="Genomic_DNA"/>
</dbReference>
<evidence type="ECO:0000313" key="3">
    <source>
        <dbReference type="Proteomes" id="UP000831785"/>
    </source>
</evidence>
<evidence type="ECO:0008006" key="4">
    <source>
        <dbReference type="Google" id="ProtNLM"/>
    </source>
</evidence>
<accession>A0ABY4F980</accession>
<dbReference type="RefSeq" id="WP_244716711.1">
    <property type="nucleotide sequence ID" value="NZ_CP095049.1"/>
</dbReference>
<keyword evidence="3" id="KW-1185">Reference proteome</keyword>
<evidence type="ECO:0000313" key="2">
    <source>
        <dbReference type="EMBL" id="UOQ52593.1"/>
    </source>
</evidence>
<organism evidence="2 3">
    <name type="scientific">Hymenobacter cellulosivorans</name>
    <dbReference type="NCBI Taxonomy" id="2932249"/>
    <lineage>
        <taxon>Bacteria</taxon>
        <taxon>Pseudomonadati</taxon>
        <taxon>Bacteroidota</taxon>
        <taxon>Cytophagia</taxon>
        <taxon>Cytophagales</taxon>
        <taxon>Hymenobacteraceae</taxon>
        <taxon>Hymenobacter</taxon>
    </lineage>
</organism>
<keyword evidence="1" id="KW-0732">Signal</keyword>
<evidence type="ECO:0000256" key="1">
    <source>
        <dbReference type="SAM" id="SignalP"/>
    </source>
</evidence>
<name>A0ABY4F980_9BACT</name>
<reference evidence="2 3" key="1">
    <citation type="submission" date="2022-04" db="EMBL/GenBank/DDBJ databases">
        <title>Hymenobacter sp. isolated from the air.</title>
        <authorList>
            <person name="Won M."/>
            <person name="Lee C.-M."/>
            <person name="Woen H.-Y."/>
            <person name="Kwon S.-W."/>
        </authorList>
    </citation>
    <scope>NUCLEOTIDE SEQUENCE [LARGE SCALE GENOMIC DNA]</scope>
    <source>
        <strain evidence="3">5116 S-27</strain>
    </source>
</reference>
<dbReference type="Proteomes" id="UP000831785">
    <property type="component" value="Chromosome"/>
</dbReference>
<sequence>MRFVVLCLISLLMPQLLRAQSLFNTFEPGSYVLVNNPTQRVQGNLKLRGCTELLVKNPGGYSATLGLADVQSFRLGQQQFIKAGGFPVEQGLDGDTIDQAFVEQVDSGRVVLMRLHFITAGPTLVGTSGLPMGSSKSYVLYLLRRAGEDTITPLPASSKRFREALLPYLTARPDLAKLVADKLITTENLPKLIHALNAGAPTQ</sequence>
<protein>
    <recommendedName>
        <fullName evidence="4">DUF4369 domain-containing protein</fullName>
    </recommendedName>
</protein>
<feature type="signal peptide" evidence="1">
    <location>
        <begin position="1"/>
        <end position="19"/>
    </location>
</feature>
<feature type="chain" id="PRO_5047272365" description="DUF4369 domain-containing protein" evidence="1">
    <location>
        <begin position="20"/>
        <end position="203"/>
    </location>
</feature>
<gene>
    <name evidence="2" type="ORF">MUN80_22930</name>
</gene>